<keyword evidence="5" id="KW-1133">Transmembrane helix</keyword>
<dbReference type="GO" id="GO:0006355">
    <property type="term" value="P:regulation of DNA-templated transcription"/>
    <property type="evidence" value="ECO:0007669"/>
    <property type="project" value="InterPro"/>
</dbReference>
<dbReference type="PANTHER" id="PTHR30224">
    <property type="entry name" value="ELECTRON TRANSPORT PROTEIN"/>
    <property type="match status" value="1"/>
</dbReference>
<comment type="caution">
    <text evidence="7">The sequence shown here is derived from an EMBL/GenBank/DDBJ whole genome shotgun (WGS) entry which is preliminary data.</text>
</comment>
<dbReference type="OrthoDB" id="531141at2759"/>
<dbReference type="Pfam" id="PF00158">
    <property type="entry name" value="Sigma54_activat"/>
    <property type="match status" value="1"/>
</dbReference>
<evidence type="ECO:0000313" key="8">
    <source>
        <dbReference type="Proteomes" id="UP000654075"/>
    </source>
</evidence>
<feature type="transmembrane region" description="Helical" evidence="5">
    <location>
        <begin position="638"/>
        <end position="659"/>
    </location>
</feature>
<protein>
    <recommendedName>
        <fullName evidence="6">Sigma-54 factor interaction domain-containing protein</fullName>
    </recommendedName>
</protein>
<dbReference type="InterPro" id="IPR027417">
    <property type="entry name" value="P-loop_NTPase"/>
</dbReference>
<feature type="transmembrane region" description="Helical" evidence="5">
    <location>
        <begin position="455"/>
        <end position="475"/>
    </location>
</feature>
<gene>
    <name evidence="7" type="ORF">PGLA1383_LOCUS10806</name>
</gene>
<comment type="subcellular location">
    <subcellularLocation>
        <location evidence="1">Cell membrane</location>
    </subcellularLocation>
</comment>
<dbReference type="AlphaFoldDB" id="A0A813DS69"/>
<evidence type="ECO:0000256" key="2">
    <source>
        <dbReference type="ARBA" id="ARBA00022475"/>
    </source>
</evidence>
<dbReference type="Gene3D" id="3.40.50.300">
    <property type="entry name" value="P-loop containing nucleotide triphosphate hydrolases"/>
    <property type="match status" value="1"/>
</dbReference>
<name>A0A813DS69_POLGL</name>
<dbReference type="InterPro" id="IPR052378">
    <property type="entry name" value="NosR_regulator"/>
</dbReference>
<dbReference type="InterPro" id="IPR017896">
    <property type="entry name" value="4Fe4S_Fe-S-bd"/>
</dbReference>
<feature type="transmembrane region" description="Helical" evidence="5">
    <location>
        <begin position="607"/>
        <end position="632"/>
    </location>
</feature>
<proteinExistence type="predicted"/>
<organism evidence="7 8">
    <name type="scientific">Polarella glacialis</name>
    <name type="common">Dinoflagellate</name>
    <dbReference type="NCBI Taxonomy" id="89957"/>
    <lineage>
        <taxon>Eukaryota</taxon>
        <taxon>Sar</taxon>
        <taxon>Alveolata</taxon>
        <taxon>Dinophyceae</taxon>
        <taxon>Suessiales</taxon>
        <taxon>Suessiaceae</taxon>
        <taxon>Polarella</taxon>
    </lineage>
</organism>
<feature type="transmembrane region" description="Helical" evidence="5">
    <location>
        <begin position="680"/>
        <end position="700"/>
    </location>
</feature>
<keyword evidence="8" id="KW-1185">Reference proteome</keyword>
<dbReference type="InterPro" id="IPR002078">
    <property type="entry name" value="Sigma_54_int"/>
</dbReference>
<evidence type="ECO:0000256" key="4">
    <source>
        <dbReference type="SAM" id="MobiDB-lite"/>
    </source>
</evidence>
<dbReference type="PROSITE" id="PS50045">
    <property type="entry name" value="SIGMA54_INTERACT_4"/>
    <property type="match status" value="1"/>
</dbReference>
<accession>A0A813DS69</accession>
<evidence type="ECO:0000256" key="5">
    <source>
        <dbReference type="SAM" id="Phobius"/>
    </source>
</evidence>
<feature type="transmembrane region" description="Helical" evidence="5">
    <location>
        <begin position="481"/>
        <end position="501"/>
    </location>
</feature>
<feature type="transmembrane region" description="Helical" evidence="5">
    <location>
        <begin position="403"/>
        <end position="429"/>
    </location>
</feature>
<dbReference type="Pfam" id="PF12801">
    <property type="entry name" value="Fer4_5"/>
    <property type="match status" value="2"/>
</dbReference>
<reference evidence="7" key="1">
    <citation type="submission" date="2021-02" db="EMBL/GenBank/DDBJ databases">
        <authorList>
            <person name="Dougan E. K."/>
            <person name="Rhodes N."/>
            <person name="Thang M."/>
            <person name="Chan C."/>
        </authorList>
    </citation>
    <scope>NUCLEOTIDE SEQUENCE</scope>
</reference>
<dbReference type="GO" id="GO:0005524">
    <property type="term" value="F:ATP binding"/>
    <property type="evidence" value="ECO:0007669"/>
    <property type="project" value="InterPro"/>
</dbReference>
<evidence type="ECO:0000313" key="7">
    <source>
        <dbReference type="EMBL" id="CAE8592149.1"/>
    </source>
</evidence>
<keyword evidence="2" id="KW-1003">Cell membrane</keyword>
<dbReference type="OMA" id="WPNDINF"/>
<evidence type="ECO:0000256" key="3">
    <source>
        <dbReference type="ARBA" id="ARBA00023136"/>
    </source>
</evidence>
<keyword evidence="3 5" id="KW-0472">Membrane</keyword>
<dbReference type="Proteomes" id="UP000654075">
    <property type="component" value="Unassembled WGS sequence"/>
</dbReference>
<feature type="transmembrane region" description="Helical" evidence="5">
    <location>
        <begin position="761"/>
        <end position="781"/>
    </location>
</feature>
<feature type="region of interest" description="Disordered" evidence="4">
    <location>
        <begin position="1"/>
        <end position="26"/>
    </location>
</feature>
<feature type="compositionally biased region" description="Polar residues" evidence="4">
    <location>
        <begin position="10"/>
        <end position="26"/>
    </location>
</feature>
<feature type="region of interest" description="Disordered" evidence="4">
    <location>
        <begin position="814"/>
        <end position="840"/>
    </location>
</feature>
<sequence length="840" mass="92974">MSTEPEEGTPWTTFSNINNRGQAQVSRPASWRDAIVVMPEDEDSADRTVQLLPGPEKVKKYEVQYFPARKRSKSDELLQQFSIGTAAAVPLSGVLGGSTYSRTLRKQILERERDDKHVLIFGEPGVNKDMFAFLIHFGSAGRKRELGIDAGRLLFIECATVSSKAARLFGSPGHPGLSDPKFPCPTLDLCERGTLVLNNVDRLNKQLLRQVVGLIATGSYWSSSELRARQSQLRIIVSAERQLPELNALPPESLGVIKVPALRVRRKDIRSMVTFELRRLCRLQGLLPAPPTTTTLPFLLLLFLFPGNVDELFALVAQALRSMPPGGSLTPELFWTAQSVKKLDMFKVNLLDVFPGLRPFLSSDFLETLNHDFTKYAFAVFVVLLFIGPQARDANFGLNLFWAWWWPGILLTYPLLGRLWCAVCPFMIYGEVVQRWRLAQGAVLGKWPTADLDRYGGWFMFWLFVAILLWEELWVLEDTAYLSSCLLLLITAGAMVGSWFFERRVWCRHLCPIGGMNGLFAKLSLVEVRARSGTCSAGCTTSHCYKAVLASGQLERQPLCMTCLKACPHQSVQLNLRAPGIDFGFPFLFPVPGTAASAGHEPRPSEVALLFLLFGCSSCYFYIIVVVWTAAAKLLEDFGTHAAIAAATLAAPGLLVWSVDITTRACAQAQAPEERPMRPFVELAYSYLPLVWLSSLAHYMQLGLTEAGYLLPVAARTAGFFATSVEHWVAGGSGSMASSPLEQFFARLEAWLPGGRAPDDVVAFLQGSCLLLGAALSSLMLTKLGGKAPFSWVHHLLVLVLTLVWPSHVIQSTDHSKQQQNNSKTTSKSQQTLIRNTLRC</sequence>
<dbReference type="PANTHER" id="PTHR30224:SF4">
    <property type="entry name" value="ELECTRON TRANSPORT PROTEIN YCCM-RELATED"/>
    <property type="match status" value="1"/>
</dbReference>
<dbReference type="EMBL" id="CAJNNV010005503">
    <property type="protein sequence ID" value="CAE8592149.1"/>
    <property type="molecule type" value="Genomic_DNA"/>
</dbReference>
<dbReference type="GO" id="GO:0005886">
    <property type="term" value="C:plasma membrane"/>
    <property type="evidence" value="ECO:0007669"/>
    <property type="project" value="UniProtKB-SubCell"/>
</dbReference>
<feature type="domain" description="Sigma-54 factor interaction" evidence="6">
    <location>
        <begin position="94"/>
        <end position="321"/>
    </location>
</feature>
<evidence type="ECO:0000259" key="6">
    <source>
        <dbReference type="PROSITE" id="PS50045"/>
    </source>
</evidence>
<dbReference type="SUPFAM" id="SSF52540">
    <property type="entry name" value="P-loop containing nucleoside triphosphate hydrolases"/>
    <property type="match status" value="1"/>
</dbReference>
<keyword evidence="5" id="KW-0812">Transmembrane</keyword>
<evidence type="ECO:0000256" key="1">
    <source>
        <dbReference type="ARBA" id="ARBA00004236"/>
    </source>
</evidence>
<feature type="transmembrane region" description="Helical" evidence="5">
    <location>
        <begin position="793"/>
        <end position="810"/>
    </location>
</feature>